<organism evidence="1 2">
    <name type="scientific">Bacillus pseudomycoides</name>
    <dbReference type="NCBI Taxonomy" id="64104"/>
    <lineage>
        <taxon>Bacteria</taxon>
        <taxon>Bacillati</taxon>
        <taxon>Bacillota</taxon>
        <taxon>Bacilli</taxon>
        <taxon>Bacillales</taxon>
        <taxon>Bacillaceae</taxon>
        <taxon>Bacillus</taxon>
        <taxon>Bacillus cereus group</taxon>
    </lineage>
</organism>
<dbReference type="EMBL" id="MWPX01000055">
    <property type="protein sequence ID" value="OUM46211.1"/>
    <property type="molecule type" value="Genomic_DNA"/>
</dbReference>
<dbReference type="Gene3D" id="1.10.260.40">
    <property type="entry name" value="lambda repressor-like DNA-binding domains"/>
    <property type="match status" value="1"/>
</dbReference>
<dbReference type="AlphaFoldDB" id="A0A1Y3MBG0"/>
<dbReference type="InterPro" id="IPR010982">
    <property type="entry name" value="Lambda_DNA-bd_dom_sf"/>
</dbReference>
<protein>
    <submittedName>
        <fullName evidence="1">Transcriptional regulator</fullName>
    </submittedName>
</protein>
<accession>A0A1Y3MBG0</accession>
<dbReference type="RefSeq" id="WP_016131627.1">
    <property type="nucleotide sequence ID" value="NZ_CP189811.1"/>
</dbReference>
<name>A0A1Y3MBG0_9BACI</name>
<comment type="caution">
    <text evidence="1">The sequence shown here is derived from an EMBL/GenBank/DDBJ whole genome shotgun (WGS) entry which is preliminary data.</text>
</comment>
<proteinExistence type="predicted"/>
<dbReference type="Pfam" id="PF01381">
    <property type="entry name" value="HTH_3"/>
    <property type="match status" value="1"/>
</dbReference>
<dbReference type="InterPro" id="IPR001387">
    <property type="entry name" value="Cro/C1-type_HTH"/>
</dbReference>
<sequence length="79" mass="8882">MSEVVKVFGLGKKRSKFGSWLDKQGITQGDLEKAAKLSRGTISKVCNDKTYIPKFSTITQITKGLKKLGKNINENDFWM</sequence>
<dbReference type="GO" id="GO:0003677">
    <property type="term" value="F:DNA binding"/>
    <property type="evidence" value="ECO:0007669"/>
    <property type="project" value="InterPro"/>
</dbReference>
<dbReference type="Proteomes" id="UP000195321">
    <property type="component" value="Unassembled WGS sequence"/>
</dbReference>
<evidence type="ECO:0000313" key="1">
    <source>
        <dbReference type="EMBL" id="OUM46211.1"/>
    </source>
</evidence>
<reference evidence="1 2" key="1">
    <citation type="submission" date="2017-02" db="EMBL/GenBank/DDBJ databases">
        <title>Bacillus pseudomycoides isolate FSL K6-0042.</title>
        <authorList>
            <person name="Kovac J."/>
        </authorList>
    </citation>
    <scope>NUCLEOTIDE SEQUENCE [LARGE SCALE GENOMIC DNA]</scope>
    <source>
        <strain evidence="1 2">FSL K6-0042</strain>
    </source>
</reference>
<dbReference type="CDD" id="cd00093">
    <property type="entry name" value="HTH_XRE"/>
    <property type="match status" value="1"/>
</dbReference>
<gene>
    <name evidence="1" type="ORF">BW425_24915</name>
</gene>
<evidence type="ECO:0000313" key="2">
    <source>
        <dbReference type="Proteomes" id="UP000195321"/>
    </source>
</evidence>
<dbReference type="SUPFAM" id="SSF47413">
    <property type="entry name" value="lambda repressor-like DNA-binding domains"/>
    <property type="match status" value="1"/>
</dbReference>